<dbReference type="SMART" id="SM00184">
    <property type="entry name" value="RING"/>
    <property type="match status" value="1"/>
</dbReference>
<evidence type="ECO:0000256" key="4">
    <source>
        <dbReference type="PROSITE-ProRule" id="PRU00175"/>
    </source>
</evidence>
<gene>
    <name evidence="7" type="ORF">EXIGLDRAFT_832372</name>
</gene>
<dbReference type="PANTHER" id="PTHR14155:SF627">
    <property type="entry name" value="OS06G0192800 PROTEIN"/>
    <property type="match status" value="1"/>
</dbReference>
<dbReference type="Proteomes" id="UP000077266">
    <property type="component" value="Unassembled WGS sequence"/>
</dbReference>
<name>A0A165LNE8_EXIGL</name>
<dbReference type="OrthoDB" id="8062037at2759"/>
<evidence type="ECO:0000313" key="8">
    <source>
        <dbReference type="Proteomes" id="UP000077266"/>
    </source>
</evidence>
<dbReference type="EMBL" id="KV425922">
    <property type="protein sequence ID" value="KZV98095.1"/>
    <property type="molecule type" value="Genomic_DNA"/>
</dbReference>
<dbReference type="Gene3D" id="3.30.40.10">
    <property type="entry name" value="Zinc/RING finger domain, C3HC4 (zinc finger)"/>
    <property type="match status" value="1"/>
</dbReference>
<dbReference type="Pfam" id="PF13639">
    <property type="entry name" value="zf-RING_2"/>
    <property type="match status" value="1"/>
</dbReference>
<evidence type="ECO:0000256" key="2">
    <source>
        <dbReference type="ARBA" id="ARBA00022771"/>
    </source>
</evidence>
<evidence type="ECO:0000313" key="7">
    <source>
        <dbReference type="EMBL" id="KZV98095.1"/>
    </source>
</evidence>
<dbReference type="PANTHER" id="PTHR14155">
    <property type="entry name" value="RING FINGER DOMAIN-CONTAINING"/>
    <property type="match status" value="1"/>
</dbReference>
<organism evidence="7 8">
    <name type="scientific">Exidia glandulosa HHB12029</name>
    <dbReference type="NCBI Taxonomy" id="1314781"/>
    <lineage>
        <taxon>Eukaryota</taxon>
        <taxon>Fungi</taxon>
        <taxon>Dikarya</taxon>
        <taxon>Basidiomycota</taxon>
        <taxon>Agaricomycotina</taxon>
        <taxon>Agaricomycetes</taxon>
        <taxon>Auriculariales</taxon>
        <taxon>Exidiaceae</taxon>
        <taxon>Exidia</taxon>
    </lineage>
</organism>
<sequence>MSTAQLLTNRVKHHGQVTLLGPENLNRQRAPTRLSPTTVRSPKRVRPNSAAPQVSSEASASTSAPTVAPSYPVEPPPSYNEAVAWTPPVHLDAHEDLLLSRPAARPASAPEPPRLRESVTPTHPERPPPRPRPRTQFDGLTGRRTQPLERTPVLDPATAVPLRPPAAVGASRYDGLSKQRTRPLSDIAQTTRASPRRRPARSSSSTPVAGPSRPRPLEERKVASAPVILDTSDDDSPWELVSSTSTDNKDPRPAYASRPLPPVPSNVTSAVGVTDLDVLVARINLSSEPEYNDLTLLSDFLGPARSPPRVEMPEGTIEISRRRVTKDGRVKLKLALLGASVERCGACLAQFREAEKAIVIQPCGHASHSSCAKKWFLQSATCPLCRQDLTHS</sequence>
<evidence type="ECO:0000256" key="1">
    <source>
        <dbReference type="ARBA" id="ARBA00022723"/>
    </source>
</evidence>
<feature type="domain" description="RING-type" evidence="6">
    <location>
        <begin position="344"/>
        <end position="386"/>
    </location>
</feature>
<dbReference type="SUPFAM" id="SSF57850">
    <property type="entry name" value="RING/U-box"/>
    <property type="match status" value="1"/>
</dbReference>
<dbReference type="AlphaFoldDB" id="A0A165LNE8"/>
<dbReference type="InterPro" id="IPR053238">
    <property type="entry name" value="RING-H2_zinc_finger"/>
</dbReference>
<dbReference type="InterPro" id="IPR001841">
    <property type="entry name" value="Znf_RING"/>
</dbReference>
<accession>A0A165LNE8</accession>
<feature type="compositionally biased region" description="Low complexity" evidence="5">
    <location>
        <begin position="54"/>
        <end position="70"/>
    </location>
</feature>
<reference evidence="7 8" key="1">
    <citation type="journal article" date="2016" name="Mol. Biol. Evol.">
        <title>Comparative Genomics of Early-Diverging Mushroom-Forming Fungi Provides Insights into the Origins of Lignocellulose Decay Capabilities.</title>
        <authorList>
            <person name="Nagy L.G."/>
            <person name="Riley R."/>
            <person name="Tritt A."/>
            <person name="Adam C."/>
            <person name="Daum C."/>
            <person name="Floudas D."/>
            <person name="Sun H."/>
            <person name="Yadav J.S."/>
            <person name="Pangilinan J."/>
            <person name="Larsson K.H."/>
            <person name="Matsuura K."/>
            <person name="Barry K."/>
            <person name="Labutti K."/>
            <person name="Kuo R."/>
            <person name="Ohm R.A."/>
            <person name="Bhattacharya S.S."/>
            <person name="Shirouzu T."/>
            <person name="Yoshinaga Y."/>
            <person name="Martin F.M."/>
            <person name="Grigoriev I.V."/>
            <person name="Hibbett D.S."/>
        </authorList>
    </citation>
    <scope>NUCLEOTIDE SEQUENCE [LARGE SCALE GENOMIC DNA]</scope>
    <source>
        <strain evidence="7 8">HHB12029</strain>
    </source>
</reference>
<feature type="compositionally biased region" description="Polar residues" evidence="5">
    <location>
        <begin position="25"/>
        <end position="40"/>
    </location>
</feature>
<dbReference type="PROSITE" id="PS50089">
    <property type="entry name" value="ZF_RING_2"/>
    <property type="match status" value="1"/>
</dbReference>
<feature type="region of interest" description="Disordered" evidence="5">
    <location>
        <begin position="1"/>
        <end position="83"/>
    </location>
</feature>
<dbReference type="InParanoid" id="A0A165LNE8"/>
<keyword evidence="8" id="KW-1185">Reference proteome</keyword>
<evidence type="ECO:0000256" key="5">
    <source>
        <dbReference type="SAM" id="MobiDB-lite"/>
    </source>
</evidence>
<keyword evidence="1" id="KW-0479">Metal-binding</keyword>
<dbReference type="STRING" id="1314781.A0A165LNE8"/>
<feature type="compositionally biased region" description="Basic and acidic residues" evidence="5">
    <location>
        <begin position="113"/>
        <end position="128"/>
    </location>
</feature>
<evidence type="ECO:0000256" key="3">
    <source>
        <dbReference type="ARBA" id="ARBA00022833"/>
    </source>
</evidence>
<keyword evidence="3" id="KW-0862">Zinc</keyword>
<evidence type="ECO:0000259" key="6">
    <source>
        <dbReference type="PROSITE" id="PS50089"/>
    </source>
</evidence>
<dbReference type="InterPro" id="IPR013083">
    <property type="entry name" value="Znf_RING/FYVE/PHD"/>
</dbReference>
<protein>
    <recommendedName>
        <fullName evidence="6">RING-type domain-containing protein</fullName>
    </recommendedName>
</protein>
<feature type="region of interest" description="Disordered" evidence="5">
    <location>
        <begin position="103"/>
        <end position="265"/>
    </location>
</feature>
<keyword evidence="2 4" id="KW-0863">Zinc-finger</keyword>
<dbReference type="GO" id="GO:0008270">
    <property type="term" value="F:zinc ion binding"/>
    <property type="evidence" value="ECO:0007669"/>
    <property type="project" value="UniProtKB-KW"/>
</dbReference>
<proteinExistence type="predicted"/>